<evidence type="ECO:0000256" key="9">
    <source>
        <dbReference type="ARBA" id="ARBA00023242"/>
    </source>
</evidence>
<dbReference type="GO" id="GO:0016070">
    <property type="term" value="P:RNA metabolic process"/>
    <property type="evidence" value="ECO:0007669"/>
    <property type="project" value="InterPro"/>
</dbReference>
<protein>
    <recommendedName>
        <fullName evidence="5">Translin</fullName>
    </recommendedName>
    <alternativeName>
        <fullName evidence="12">Component 3 of promoter of RISC</fullName>
    </alternativeName>
</protein>
<evidence type="ECO:0000256" key="11">
    <source>
        <dbReference type="ARBA" id="ARBA00025410"/>
    </source>
</evidence>
<gene>
    <name evidence="14" type="ORF">AFUS01_LOCUS22897</name>
</gene>
<evidence type="ECO:0000256" key="13">
    <source>
        <dbReference type="PIRSR" id="PIRSR602848-1"/>
    </source>
</evidence>
<evidence type="ECO:0000256" key="4">
    <source>
        <dbReference type="ARBA" id="ARBA00011685"/>
    </source>
</evidence>
<dbReference type="GO" id="GO:0043565">
    <property type="term" value="F:sequence-specific DNA binding"/>
    <property type="evidence" value="ECO:0007669"/>
    <property type="project" value="InterPro"/>
</dbReference>
<accession>A0A8J2K7A5</accession>
<dbReference type="EMBL" id="CAJVCH010270871">
    <property type="protein sequence ID" value="CAG7734513.1"/>
    <property type="molecule type" value="Genomic_DNA"/>
</dbReference>
<evidence type="ECO:0000256" key="2">
    <source>
        <dbReference type="ARBA" id="ARBA00004496"/>
    </source>
</evidence>
<organism evidence="14 15">
    <name type="scientific">Allacma fusca</name>
    <dbReference type="NCBI Taxonomy" id="39272"/>
    <lineage>
        <taxon>Eukaryota</taxon>
        <taxon>Metazoa</taxon>
        <taxon>Ecdysozoa</taxon>
        <taxon>Arthropoda</taxon>
        <taxon>Hexapoda</taxon>
        <taxon>Collembola</taxon>
        <taxon>Symphypleona</taxon>
        <taxon>Sminthuridae</taxon>
        <taxon>Allacma</taxon>
    </lineage>
</organism>
<dbReference type="InterPro" id="IPR033956">
    <property type="entry name" value="Translin"/>
</dbReference>
<evidence type="ECO:0000256" key="10">
    <source>
        <dbReference type="ARBA" id="ARBA00025374"/>
    </source>
</evidence>
<keyword evidence="13" id="KW-0460">Magnesium</keyword>
<evidence type="ECO:0000313" key="14">
    <source>
        <dbReference type="EMBL" id="CAG7734513.1"/>
    </source>
</evidence>
<dbReference type="Pfam" id="PF01997">
    <property type="entry name" value="Translin"/>
    <property type="match status" value="1"/>
</dbReference>
<proteinExistence type="inferred from homology"/>
<dbReference type="OrthoDB" id="829at2759"/>
<keyword evidence="8" id="KW-0238">DNA-binding</keyword>
<dbReference type="GO" id="GO:0046872">
    <property type="term" value="F:metal ion binding"/>
    <property type="evidence" value="ECO:0007669"/>
    <property type="project" value="UniProtKB-KW"/>
</dbReference>
<evidence type="ECO:0000256" key="12">
    <source>
        <dbReference type="ARBA" id="ARBA00030513"/>
    </source>
</evidence>
<keyword evidence="6" id="KW-0963">Cytoplasm</keyword>
<dbReference type="AlphaFoldDB" id="A0A8J2K7A5"/>
<dbReference type="GO" id="GO:0005737">
    <property type="term" value="C:cytoplasm"/>
    <property type="evidence" value="ECO:0007669"/>
    <property type="project" value="UniProtKB-SubCell"/>
</dbReference>
<reference evidence="14" key="1">
    <citation type="submission" date="2021-06" db="EMBL/GenBank/DDBJ databases">
        <authorList>
            <person name="Hodson N. C."/>
            <person name="Mongue J. A."/>
            <person name="Jaron S. K."/>
        </authorList>
    </citation>
    <scope>NUCLEOTIDE SEQUENCE</scope>
</reference>
<evidence type="ECO:0000256" key="5">
    <source>
        <dbReference type="ARBA" id="ARBA00022196"/>
    </source>
</evidence>
<dbReference type="PANTHER" id="PTHR10741">
    <property type="entry name" value="TRANSLIN AND TRANSLIN ASSOCIATED PROTEIN X"/>
    <property type="match status" value="1"/>
</dbReference>
<dbReference type="GO" id="GO:0003697">
    <property type="term" value="F:single-stranded DNA binding"/>
    <property type="evidence" value="ECO:0007669"/>
    <property type="project" value="InterPro"/>
</dbReference>
<dbReference type="InterPro" id="IPR002848">
    <property type="entry name" value="Translin_fam"/>
</dbReference>
<evidence type="ECO:0000256" key="3">
    <source>
        <dbReference type="ARBA" id="ARBA00005902"/>
    </source>
</evidence>
<evidence type="ECO:0000256" key="1">
    <source>
        <dbReference type="ARBA" id="ARBA00004123"/>
    </source>
</evidence>
<evidence type="ECO:0000313" key="15">
    <source>
        <dbReference type="Proteomes" id="UP000708208"/>
    </source>
</evidence>
<keyword evidence="7" id="KW-0694">RNA-binding</keyword>
<dbReference type="CDD" id="cd14819">
    <property type="entry name" value="Translin"/>
    <property type="match status" value="1"/>
</dbReference>
<dbReference type="GO" id="GO:0005634">
    <property type="term" value="C:nucleus"/>
    <property type="evidence" value="ECO:0007669"/>
    <property type="project" value="UniProtKB-SubCell"/>
</dbReference>
<dbReference type="FunFam" id="1.20.58.190:FF:000001">
    <property type="entry name" value="Translin"/>
    <property type="match status" value="1"/>
</dbReference>
<comment type="function">
    <text evidence="10">DNA-binding protein that specifically recognizes consensus sequences at the breakpoint junctions in chromosomal translocations, mostly involving immunoglobulin (Ig)/T-cell receptor gene segments. Seems to recognize single-stranded DNA ends generated by staggered breaks occurring at recombination hot spots.</text>
</comment>
<sequence length="236" mass="26996">MAEQSVGTSFAEYQDFYNAEQETREKIRETTREIEKGLKSVIGVLQGIHQDVSSPHLKLTTEKCRGILSENVKPLFGNLNEKVPAGEYFRYHDNWKFLTTKLSFACALICYLETDLVANRETIASMLGLTIDPKAANIYLDMEDYLQGLLQMTTELARFSVNCVAKGDVRRPRKIFKVMSDLQQGFSELNLKNDHLRRMFDGLKYDVKKVEQVIYDITIRGLDSPQQLKPAEESAQ</sequence>
<comment type="subcellular location">
    <subcellularLocation>
        <location evidence="2">Cytoplasm</location>
    </subcellularLocation>
    <subcellularLocation>
        <location evidence="1">Nucleus</location>
    </subcellularLocation>
</comment>
<name>A0A8J2K7A5_9HEXA</name>
<keyword evidence="15" id="KW-1185">Reference proteome</keyword>
<dbReference type="GO" id="GO:0003723">
    <property type="term" value="F:RNA binding"/>
    <property type="evidence" value="ECO:0007669"/>
    <property type="project" value="UniProtKB-KW"/>
</dbReference>
<comment type="similarity">
    <text evidence="3">Belongs to the translin family.</text>
</comment>
<evidence type="ECO:0000256" key="7">
    <source>
        <dbReference type="ARBA" id="ARBA00022884"/>
    </source>
</evidence>
<keyword evidence="13" id="KW-0479">Metal-binding</keyword>
<keyword evidence="9" id="KW-0539">Nucleus</keyword>
<evidence type="ECO:0000256" key="6">
    <source>
        <dbReference type="ARBA" id="ARBA00022490"/>
    </source>
</evidence>
<comment type="function">
    <text evidence="11">Exhibits both single-stranded and double-stranded endoribonuclease activity. May act as an activator of RNA-induced silencing complex (RISC) by facilitating endonucleolytic cleavage of the siRNA passenger strand.</text>
</comment>
<dbReference type="Proteomes" id="UP000708208">
    <property type="component" value="Unassembled WGS sequence"/>
</dbReference>
<comment type="caution">
    <text evidence="14">The sequence shown here is derived from an EMBL/GenBank/DDBJ whole genome shotgun (WGS) entry which is preliminary data.</text>
</comment>
<feature type="binding site" evidence="13">
    <location>
        <position position="155"/>
    </location>
    <ligand>
        <name>Mg(2+)</name>
        <dbReference type="ChEBI" id="CHEBI:18420"/>
    </ligand>
</feature>
<comment type="subunit">
    <text evidence="4">Ring-shaped heterooctamer of six TSN and two TSNAX subunits, DNA/RNA binding occurs inside the ring.</text>
</comment>
<evidence type="ECO:0000256" key="8">
    <source>
        <dbReference type="ARBA" id="ARBA00023125"/>
    </source>
</evidence>